<protein>
    <submittedName>
        <fullName evidence="6">Desumoylating isopeptidase 2</fullName>
    </submittedName>
</protein>
<evidence type="ECO:0000256" key="4">
    <source>
        <dbReference type="SAM" id="MobiDB-lite"/>
    </source>
</evidence>
<dbReference type="Gene3D" id="3.90.1720.30">
    <property type="entry name" value="PPPDE domains"/>
    <property type="match status" value="1"/>
</dbReference>
<evidence type="ECO:0000259" key="5">
    <source>
        <dbReference type="PROSITE" id="PS51858"/>
    </source>
</evidence>
<dbReference type="GO" id="GO:0101005">
    <property type="term" value="F:deubiquitinase activity"/>
    <property type="evidence" value="ECO:0007669"/>
    <property type="project" value="TreeGrafter"/>
</dbReference>
<dbReference type="PANTHER" id="PTHR12378">
    <property type="entry name" value="DESUMOYLATING ISOPEPTIDASE"/>
    <property type="match status" value="1"/>
</dbReference>
<accession>A0A2J7ZNB0</accession>
<sequence>MRPYDPTPPVCTSATVRLLAGHDYDYSGIFATNSRDAPGQVVFREAIPMGETDLSQQEIHQLVQRLGNEYKGNCYHLLQRNCNHFASDLCRQLVGRDAPTWINRLAGFVLMCHCLLPTSWGVPPPQLQTPSATPIIFKEEGSSLLGAAAQRSEGRGDRLEPSAMLPAGARV</sequence>
<proteinExistence type="inferred from homology"/>
<evidence type="ECO:0000256" key="2">
    <source>
        <dbReference type="ARBA" id="ARBA00022670"/>
    </source>
</evidence>
<comment type="caution">
    <text evidence="6">The sequence shown here is derived from an EMBL/GenBank/DDBJ whole genome shotgun (WGS) entry which is preliminary data.</text>
</comment>
<gene>
    <name evidence="6" type="ORF">TSOC_012312</name>
</gene>
<dbReference type="EMBL" id="PGGS01000798">
    <property type="protein sequence ID" value="PNH01764.1"/>
    <property type="molecule type" value="Genomic_DNA"/>
</dbReference>
<keyword evidence="3" id="KW-0378">Hydrolase</keyword>
<reference evidence="6 7" key="1">
    <citation type="journal article" date="2017" name="Mol. Biol. Evol.">
        <title>The 4-celled Tetrabaena socialis nuclear genome reveals the essential components for genetic control of cell number at the origin of multicellularity in the volvocine lineage.</title>
        <authorList>
            <person name="Featherston J."/>
            <person name="Arakaki Y."/>
            <person name="Hanschen E.R."/>
            <person name="Ferris P.J."/>
            <person name="Michod R.E."/>
            <person name="Olson B.J.S.C."/>
            <person name="Nozaki H."/>
            <person name="Durand P.M."/>
        </authorList>
    </citation>
    <scope>NUCLEOTIDE SEQUENCE [LARGE SCALE GENOMIC DNA]</scope>
    <source>
        <strain evidence="6 7">NIES-571</strain>
    </source>
</reference>
<feature type="domain" description="PPPDE" evidence="5">
    <location>
        <begin position="1"/>
        <end position="120"/>
    </location>
</feature>
<dbReference type="GO" id="GO:0006508">
    <property type="term" value="P:proteolysis"/>
    <property type="evidence" value="ECO:0007669"/>
    <property type="project" value="UniProtKB-KW"/>
</dbReference>
<evidence type="ECO:0000256" key="3">
    <source>
        <dbReference type="ARBA" id="ARBA00022801"/>
    </source>
</evidence>
<dbReference type="Proteomes" id="UP000236333">
    <property type="component" value="Unassembled WGS sequence"/>
</dbReference>
<dbReference type="PROSITE" id="PS51858">
    <property type="entry name" value="PPPDE"/>
    <property type="match status" value="1"/>
</dbReference>
<dbReference type="InterPro" id="IPR008580">
    <property type="entry name" value="PPPDE_dom"/>
</dbReference>
<evidence type="ECO:0000313" key="6">
    <source>
        <dbReference type="EMBL" id="PNH01764.1"/>
    </source>
</evidence>
<keyword evidence="7" id="KW-1185">Reference proteome</keyword>
<comment type="similarity">
    <text evidence="1">Belongs to the DeSI family.</text>
</comment>
<dbReference type="Pfam" id="PF05903">
    <property type="entry name" value="Peptidase_C97"/>
    <property type="match status" value="1"/>
</dbReference>
<dbReference type="OrthoDB" id="412286at2759"/>
<evidence type="ECO:0000256" key="1">
    <source>
        <dbReference type="ARBA" id="ARBA00008140"/>
    </source>
</evidence>
<dbReference type="SMART" id="SM01179">
    <property type="entry name" value="DUF862"/>
    <property type="match status" value="1"/>
</dbReference>
<dbReference type="InterPro" id="IPR042266">
    <property type="entry name" value="PPPDE_sf"/>
</dbReference>
<keyword evidence="2" id="KW-0645">Protease</keyword>
<organism evidence="6 7">
    <name type="scientific">Tetrabaena socialis</name>
    <dbReference type="NCBI Taxonomy" id="47790"/>
    <lineage>
        <taxon>Eukaryota</taxon>
        <taxon>Viridiplantae</taxon>
        <taxon>Chlorophyta</taxon>
        <taxon>core chlorophytes</taxon>
        <taxon>Chlorophyceae</taxon>
        <taxon>CS clade</taxon>
        <taxon>Chlamydomonadales</taxon>
        <taxon>Tetrabaenaceae</taxon>
        <taxon>Tetrabaena</taxon>
    </lineage>
</organism>
<dbReference type="PANTHER" id="PTHR12378:SF80">
    <property type="entry name" value="IP06716P-RELATED"/>
    <property type="match status" value="1"/>
</dbReference>
<name>A0A2J7ZNB0_9CHLO</name>
<evidence type="ECO:0000313" key="7">
    <source>
        <dbReference type="Proteomes" id="UP000236333"/>
    </source>
</evidence>
<dbReference type="AlphaFoldDB" id="A0A2J7ZNB0"/>
<dbReference type="GO" id="GO:0016579">
    <property type="term" value="P:protein deubiquitination"/>
    <property type="evidence" value="ECO:0007669"/>
    <property type="project" value="TreeGrafter"/>
</dbReference>
<feature type="region of interest" description="Disordered" evidence="4">
    <location>
        <begin position="147"/>
        <end position="171"/>
    </location>
</feature>